<keyword evidence="1" id="KW-0812">Transmembrane</keyword>
<comment type="caution">
    <text evidence="2">The sequence shown here is derived from an EMBL/GenBank/DDBJ whole genome shotgun (WGS) entry which is preliminary data.</text>
</comment>
<keyword evidence="1" id="KW-1133">Transmembrane helix</keyword>
<keyword evidence="1" id="KW-0472">Membrane</keyword>
<sequence>MTQPLRPKPAAAPEPLPQLRKFSVSFASGLHGLIIPTIFYLPMLLHQLGWEDAGPTSFSGSVSWTFTLDLYWLWLIWPCIQIWGGAPGERLFSLGFSLGLTGWLLSSPPMLMLTVLMTGGHI</sequence>
<dbReference type="Proteomes" id="UP001500279">
    <property type="component" value="Unassembled WGS sequence"/>
</dbReference>
<gene>
    <name evidence="2" type="ORF">GCM10009107_55840</name>
</gene>
<keyword evidence="3" id="KW-1185">Reference proteome</keyword>
<dbReference type="EMBL" id="BAAAEW010000045">
    <property type="protein sequence ID" value="GAA0767146.1"/>
    <property type="molecule type" value="Genomic_DNA"/>
</dbReference>
<dbReference type="RefSeq" id="WP_141290582.1">
    <property type="nucleotide sequence ID" value="NZ_BAAAEW010000045.1"/>
</dbReference>
<feature type="transmembrane region" description="Helical" evidence="1">
    <location>
        <begin position="92"/>
        <end position="117"/>
    </location>
</feature>
<evidence type="ECO:0000256" key="1">
    <source>
        <dbReference type="SAM" id="Phobius"/>
    </source>
</evidence>
<proteinExistence type="predicted"/>
<feature type="transmembrane region" description="Helical" evidence="1">
    <location>
        <begin position="21"/>
        <end position="41"/>
    </location>
</feature>
<reference evidence="2 3" key="1">
    <citation type="journal article" date="2019" name="Int. J. Syst. Evol. Microbiol.">
        <title>The Global Catalogue of Microorganisms (GCM) 10K type strain sequencing project: providing services to taxonomists for standard genome sequencing and annotation.</title>
        <authorList>
            <consortium name="The Broad Institute Genomics Platform"/>
            <consortium name="The Broad Institute Genome Sequencing Center for Infectious Disease"/>
            <person name="Wu L."/>
            <person name="Ma J."/>
        </authorList>
    </citation>
    <scope>NUCLEOTIDE SEQUENCE [LARGE SCALE GENOMIC DNA]</scope>
    <source>
        <strain evidence="2 3">JCM 15503</strain>
    </source>
</reference>
<evidence type="ECO:0008006" key="4">
    <source>
        <dbReference type="Google" id="ProtNLM"/>
    </source>
</evidence>
<protein>
    <recommendedName>
        <fullName evidence="4">MFS transporter</fullName>
    </recommendedName>
</protein>
<organism evidence="2 3">
    <name type="scientific">Ideonella azotifigens</name>
    <dbReference type="NCBI Taxonomy" id="513160"/>
    <lineage>
        <taxon>Bacteria</taxon>
        <taxon>Pseudomonadati</taxon>
        <taxon>Pseudomonadota</taxon>
        <taxon>Betaproteobacteria</taxon>
        <taxon>Burkholderiales</taxon>
        <taxon>Sphaerotilaceae</taxon>
        <taxon>Ideonella</taxon>
    </lineage>
</organism>
<evidence type="ECO:0000313" key="3">
    <source>
        <dbReference type="Proteomes" id="UP001500279"/>
    </source>
</evidence>
<evidence type="ECO:0000313" key="2">
    <source>
        <dbReference type="EMBL" id="GAA0767146.1"/>
    </source>
</evidence>
<accession>A0ABN1KI67</accession>
<name>A0ABN1KI67_9BURK</name>